<keyword evidence="2" id="KW-1185">Reference proteome</keyword>
<dbReference type="EMBL" id="JYDP01004587">
    <property type="protein sequence ID" value="KRY94758.1"/>
    <property type="molecule type" value="Genomic_DNA"/>
</dbReference>
<sequence>MKQAMVHTVAKIQANRNSCCSVQGFTTIFS</sequence>
<reference evidence="1 2" key="1">
    <citation type="submission" date="2015-01" db="EMBL/GenBank/DDBJ databases">
        <title>Evolution of Trichinella species and genotypes.</title>
        <authorList>
            <person name="Korhonen P.K."/>
            <person name="Edoardo P."/>
            <person name="Giuseppe L.R."/>
            <person name="Gasser R.B."/>
        </authorList>
    </citation>
    <scope>NUCLEOTIDE SEQUENCE [LARGE SCALE GENOMIC DNA]</scope>
    <source>
        <strain evidence="1">ISS1029</strain>
    </source>
</reference>
<protein>
    <submittedName>
        <fullName evidence="1">Uncharacterized protein</fullName>
    </submittedName>
</protein>
<accession>A0A0V1G8X9</accession>
<organism evidence="1 2">
    <name type="scientific">Trichinella zimbabwensis</name>
    <dbReference type="NCBI Taxonomy" id="268475"/>
    <lineage>
        <taxon>Eukaryota</taxon>
        <taxon>Metazoa</taxon>
        <taxon>Ecdysozoa</taxon>
        <taxon>Nematoda</taxon>
        <taxon>Enoplea</taxon>
        <taxon>Dorylaimia</taxon>
        <taxon>Trichinellida</taxon>
        <taxon>Trichinellidae</taxon>
        <taxon>Trichinella</taxon>
    </lineage>
</organism>
<dbReference type="Proteomes" id="UP000055024">
    <property type="component" value="Unassembled WGS sequence"/>
</dbReference>
<comment type="caution">
    <text evidence="1">The sequence shown here is derived from an EMBL/GenBank/DDBJ whole genome shotgun (WGS) entry which is preliminary data.</text>
</comment>
<proteinExistence type="predicted"/>
<gene>
    <name evidence="1" type="ORF">T11_17286</name>
</gene>
<evidence type="ECO:0000313" key="1">
    <source>
        <dbReference type="EMBL" id="KRY94758.1"/>
    </source>
</evidence>
<evidence type="ECO:0000313" key="2">
    <source>
        <dbReference type="Proteomes" id="UP000055024"/>
    </source>
</evidence>
<name>A0A0V1G8X9_9BILA</name>
<dbReference type="AlphaFoldDB" id="A0A0V1G8X9"/>